<organism evidence="2 3">
    <name type="scientific">Trachymyrmex septentrionalis</name>
    <dbReference type="NCBI Taxonomy" id="34720"/>
    <lineage>
        <taxon>Eukaryota</taxon>
        <taxon>Metazoa</taxon>
        <taxon>Ecdysozoa</taxon>
        <taxon>Arthropoda</taxon>
        <taxon>Hexapoda</taxon>
        <taxon>Insecta</taxon>
        <taxon>Pterygota</taxon>
        <taxon>Neoptera</taxon>
        <taxon>Endopterygota</taxon>
        <taxon>Hymenoptera</taxon>
        <taxon>Apocrita</taxon>
        <taxon>Aculeata</taxon>
        <taxon>Formicoidea</taxon>
        <taxon>Formicidae</taxon>
        <taxon>Myrmicinae</taxon>
        <taxon>Trachymyrmex</taxon>
    </lineage>
</organism>
<gene>
    <name evidence="2" type="ORF">ALC56_03931</name>
</gene>
<name>A0A151JZ70_9HYME</name>
<sequence>MDIVIDIQGFRDVEENFIPKEVTVLAEVLAIINAAITGHWIMTSPCPFKDLPVRAKRENNVWSEPIKSWASIERTNQNTPFNYPITPSLHSSTNQNAPFLQTDPSRPRPRRRRETWRGFVLPHGCPYTT</sequence>
<dbReference type="Proteomes" id="UP000078541">
    <property type="component" value="Unassembled WGS sequence"/>
</dbReference>
<reference evidence="2 3" key="1">
    <citation type="submission" date="2016-03" db="EMBL/GenBank/DDBJ databases">
        <title>Trachymyrmex septentrionalis WGS genome.</title>
        <authorList>
            <person name="Nygaard S."/>
            <person name="Hu H."/>
            <person name="Boomsma J."/>
            <person name="Zhang G."/>
        </authorList>
    </citation>
    <scope>NUCLEOTIDE SEQUENCE [LARGE SCALE GENOMIC DNA]</scope>
    <source>
        <strain evidence="2">Tsep2-gDNA-1</strain>
        <tissue evidence="2">Whole body</tissue>
    </source>
</reference>
<evidence type="ECO:0000256" key="1">
    <source>
        <dbReference type="SAM" id="MobiDB-lite"/>
    </source>
</evidence>
<proteinExistence type="predicted"/>
<keyword evidence="3" id="KW-1185">Reference proteome</keyword>
<feature type="region of interest" description="Disordered" evidence="1">
    <location>
        <begin position="81"/>
        <end position="112"/>
    </location>
</feature>
<protein>
    <submittedName>
        <fullName evidence="2">Uncharacterized protein</fullName>
    </submittedName>
</protein>
<accession>A0A151JZ70</accession>
<dbReference type="EMBL" id="KQ981440">
    <property type="protein sequence ID" value="KYN41670.1"/>
    <property type="molecule type" value="Genomic_DNA"/>
</dbReference>
<dbReference type="AlphaFoldDB" id="A0A151JZ70"/>
<evidence type="ECO:0000313" key="3">
    <source>
        <dbReference type="Proteomes" id="UP000078541"/>
    </source>
</evidence>
<evidence type="ECO:0000313" key="2">
    <source>
        <dbReference type="EMBL" id="KYN41670.1"/>
    </source>
</evidence>
<feature type="compositionally biased region" description="Polar residues" evidence="1">
    <location>
        <begin position="88"/>
        <end position="104"/>
    </location>
</feature>